<dbReference type="RefSeq" id="WP_087185964.1">
    <property type="nucleotide sequence ID" value="NZ_NFHO01000003.1"/>
</dbReference>
<accession>A0A1Y3U4D6</accession>
<dbReference type="SUPFAM" id="SSF51182">
    <property type="entry name" value="RmlC-like cupins"/>
    <property type="match status" value="1"/>
</dbReference>
<dbReference type="Proteomes" id="UP000196560">
    <property type="component" value="Unassembled WGS sequence"/>
</dbReference>
<name>A0A1Y3U4D6_9ACTN</name>
<sequence length="407" mass="44946">MRVLVTGAKGFVGRNLVESLKAICDGKDRRGRYSGLLPLTVYECDLDTSSEELSRFCAEADFVFNLAGVNRPEDPAEFMRGNFGFASELLGLLEHHGNRCPVMLASSAQASLEGRYAGSAYGESKLAGEELFFAYSDRTGAPVLVYRFPNLYGKWCRPRYNSAVATFCDAIANGRPYEVSDPSVELELLYVDDLVEEMLGALLGEEHRCGYDGLEPAPDPEGKYCYCPTTDHATLGQIIEMLESFKRSREDLSVPDLSGGSFQKKLWSTFESYYGAGSLAYPLRANVDGRGSFTEFLRTPDRGQVSVNVSKPGVTKGNHWHHSKWERFLVVSGEALIRLRRVGLDAGGGPYPVDEYRVSGAEPVVVEMAPGMTHSITNLSRTDDLVTLMWANEPFDPANPDTFFEEV</sequence>
<dbReference type="PANTHER" id="PTHR43245:SF55">
    <property type="entry name" value="NAD(P)-BINDING DOMAIN-CONTAINING PROTEIN"/>
    <property type="match status" value="1"/>
</dbReference>
<comment type="caution">
    <text evidence="3">The sequence shown here is derived from an EMBL/GenBank/DDBJ whole genome shotgun (WGS) entry which is preliminary data.</text>
</comment>
<dbReference type="Gene3D" id="2.60.120.10">
    <property type="entry name" value="Jelly Rolls"/>
    <property type="match status" value="1"/>
</dbReference>
<dbReference type="SUPFAM" id="SSF51735">
    <property type="entry name" value="NAD(P)-binding Rossmann-fold domains"/>
    <property type="match status" value="1"/>
</dbReference>
<feature type="domain" description="Capsular polysaccharide assembling protein CapF C-terminal" evidence="2">
    <location>
        <begin position="287"/>
        <end position="403"/>
    </location>
</feature>
<dbReference type="PANTHER" id="PTHR43245">
    <property type="entry name" value="BIFUNCTIONAL POLYMYXIN RESISTANCE PROTEIN ARNA"/>
    <property type="match status" value="1"/>
</dbReference>
<dbReference type="CDD" id="cd07007">
    <property type="entry name" value="cupin_CapF-like_C"/>
    <property type="match status" value="1"/>
</dbReference>
<evidence type="ECO:0000259" key="2">
    <source>
        <dbReference type="Pfam" id="PF14667"/>
    </source>
</evidence>
<organism evidence="3 4">
    <name type="scientific">Enorma massiliensis</name>
    <dbReference type="NCBI Taxonomy" id="1472761"/>
    <lineage>
        <taxon>Bacteria</taxon>
        <taxon>Bacillati</taxon>
        <taxon>Actinomycetota</taxon>
        <taxon>Coriobacteriia</taxon>
        <taxon>Coriobacteriales</taxon>
        <taxon>Coriobacteriaceae</taxon>
        <taxon>Enorma</taxon>
    </lineage>
</organism>
<evidence type="ECO:0000259" key="1">
    <source>
        <dbReference type="Pfam" id="PF01370"/>
    </source>
</evidence>
<dbReference type="InterPro" id="IPR036291">
    <property type="entry name" value="NAD(P)-bd_dom_sf"/>
</dbReference>
<dbReference type="InterPro" id="IPR050177">
    <property type="entry name" value="Lipid_A_modif_metabolic_enz"/>
</dbReference>
<dbReference type="Pfam" id="PF01370">
    <property type="entry name" value="Epimerase"/>
    <property type="match status" value="1"/>
</dbReference>
<dbReference type="InterPro" id="IPR029303">
    <property type="entry name" value="CapF_C"/>
</dbReference>
<evidence type="ECO:0000313" key="4">
    <source>
        <dbReference type="Proteomes" id="UP000196560"/>
    </source>
</evidence>
<dbReference type="Pfam" id="PF14667">
    <property type="entry name" value="Polysacc_synt_C"/>
    <property type="match status" value="1"/>
</dbReference>
<evidence type="ECO:0000313" key="3">
    <source>
        <dbReference type="EMBL" id="OUN43653.1"/>
    </source>
</evidence>
<protein>
    <submittedName>
        <fullName evidence="3">Capsular biosynthesis protein</fullName>
    </submittedName>
</protein>
<dbReference type="EMBL" id="NFHO01000003">
    <property type="protein sequence ID" value="OUN43653.1"/>
    <property type="molecule type" value="Genomic_DNA"/>
</dbReference>
<dbReference type="AlphaFoldDB" id="A0A1Y3U4D6"/>
<feature type="domain" description="NAD-dependent epimerase/dehydratase" evidence="1">
    <location>
        <begin position="3"/>
        <end position="202"/>
    </location>
</feature>
<dbReference type="Gene3D" id="3.40.50.720">
    <property type="entry name" value="NAD(P)-binding Rossmann-like Domain"/>
    <property type="match status" value="1"/>
</dbReference>
<dbReference type="InterPro" id="IPR014710">
    <property type="entry name" value="RmlC-like_jellyroll"/>
</dbReference>
<proteinExistence type="predicted"/>
<reference evidence="4" key="1">
    <citation type="submission" date="2017-04" db="EMBL/GenBank/DDBJ databases">
        <title>Function of individual gut microbiota members based on whole genome sequencing of pure cultures obtained from chicken caecum.</title>
        <authorList>
            <person name="Medvecky M."/>
            <person name="Cejkova D."/>
            <person name="Polansky O."/>
            <person name="Karasova D."/>
            <person name="Kubasova T."/>
            <person name="Cizek A."/>
            <person name="Rychlik I."/>
        </authorList>
    </citation>
    <scope>NUCLEOTIDE SEQUENCE [LARGE SCALE GENOMIC DNA]</scope>
    <source>
        <strain evidence="4">An70</strain>
    </source>
</reference>
<dbReference type="InterPro" id="IPR001509">
    <property type="entry name" value="Epimerase_deHydtase"/>
</dbReference>
<gene>
    <name evidence="3" type="ORF">B5G21_02875</name>
</gene>
<keyword evidence="4" id="KW-1185">Reference proteome</keyword>
<dbReference type="InterPro" id="IPR011051">
    <property type="entry name" value="RmlC_Cupin_sf"/>
</dbReference>